<name>A0A024SDW0_HYPJR</name>
<dbReference type="InterPro" id="IPR045518">
    <property type="entry name" value="2EXR"/>
</dbReference>
<dbReference type="KEGG" id="trr:M419DRAFT_122769"/>
<evidence type="ECO:0000313" key="3">
    <source>
        <dbReference type="Proteomes" id="UP000024376"/>
    </source>
</evidence>
<sequence>MASSTEPAPFSRFSRLPTELRLKIWRLSLPDIDCITMHNWQKGYWGPRNLPKAKRRRTLNSSGSTSDKPIAFSFHHEKLRGVHVDIAMALVNREARGIAVDWVRKHGFTMHYNEARGCPVFVPHFDPMRDALFVGIDQWRPF</sequence>
<dbReference type="EMBL" id="KI911143">
    <property type="protein sequence ID" value="ETS03535.1"/>
    <property type="molecule type" value="Genomic_DNA"/>
</dbReference>
<dbReference type="OrthoDB" id="3546385at2759"/>
<gene>
    <name evidence="2" type="ORF">M419DRAFT_122769</name>
</gene>
<protein>
    <recommendedName>
        <fullName evidence="1">2EXR domain-containing protein</fullName>
    </recommendedName>
</protein>
<dbReference type="HOGENOM" id="CLU_1817193_0_0_1"/>
<dbReference type="Pfam" id="PF20150">
    <property type="entry name" value="2EXR"/>
    <property type="match status" value="1"/>
</dbReference>
<evidence type="ECO:0000259" key="1">
    <source>
        <dbReference type="Pfam" id="PF20150"/>
    </source>
</evidence>
<feature type="domain" description="2EXR" evidence="1">
    <location>
        <begin position="10"/>
        <end position="131"/>
    </location>
</feature>
<evidence type="ECO:0000313" key="2">
    <source>
        <dbReference type="EMBL" id="ETS03535.1"/>
    </source>
</evidence>
<proteinExistence type="predicted"/>
<accession>A0A024SDW0</accession>
<reference evidence="3" key="1">
    <citation type="journal article" date="2013" name="Ind. Biotechnol.">
        <title>Comparative genomics analysis of Trichoderma reesei strains.</title>
        <authorList>
            <person name="Koike H."/>
            <person name="Aerts A."/>
            <person name="LaButti K."/>
            <person name="Grigoriev I.V."/>
            <person name="Baker S.E."/>
        </authorList>
    </citation>
    <scope>NUCLEOTIDE SEQUENCE [LARGE SCALE GENOMIC DNA]</scope>
    <source>
        <strain evidence="3">ATCC 56765 / BCRC 32924 / NRRL 11460 / Rut C-30</strain>
    </source>
</reference>
<dbReference type="Proteomes" id="UP000024376">
    <property type="component" value="Unassembled WGS sequence"/>
</dbReference>
<organism evidence="2 3">
    <name type="scientific">Hypocrea jecorina (strain ATCC 56765 / BCRC 32924 / NRRL 11460 / Rut C-30)</name>
    <name type="common">Trichoderma reesei</name>
    <dbReference type="NCBI Taxonomy" id="1344414"/>
    <lineage>
        <taxon>Eukaryota</taxon>
        <taxon>Fungi</taxon>
        <taxon>Dikarya</taxon>
        <taxon>Ascomycota</taxon>
        <taxon>Pezizomycotina</taxon>
        <taxon>Sordariomycetes</taxon>
        <taxon>Hypocreomycetidae</taxon>
        <taxon>Hypocreales</taxon>
        <taxon>Hypocreaceae</taxon>
        <taxon>Trichoderma</taxon>
    </lineage>
</organism>
<dbReference type="AlphaFoldDB" id="A0A024SDW0"/>